<feature type="transmembrane region" description="Helical" evidence="7">
    <location>
        <begin position="146"/>
        <end position="165"/>
    </location>
</feature>
<dbReference type="InterPro" id="IPR000515">
    <property type="entry name" value="MetI-like"/>
</dbReference>
<feature type="transmembrane region" description="Helical" evidence="7">
    <location>
        <begin position="177"/>
        <end position="200"/>
    </location>
</feature>
<dbReference type="Proteomes" id="UP000198226">
    <property type="component" value="Chromosome I"/>
</dbReference>
<keyword evidence="9" id="KW-1185">Reference proteome</keyword>
<feature type="transmembrane region" description="Helical" evidence="7">
    <location>
        <begin position="113"/>
        <end position="134"/>
    </location>
</feature>
<evidence type="ECO:0000256" key="2">
    <source>
        <dbReference type="ARBA" id="ARBA00022448"/>
    </source>
</evidence>
<protein>
    <submittedName>
        <fullName evidence="8">Raffinose/stachyose/melibiose transport system permease protein</fullName>
    </submittedName>
</protein>
<evidence type="ECO:0000256" key="5">
    <source>
        <dbReference type="ARBA" id="ARBA00022989"/>
    </source>
</evidence>
<dbReference type="OrthoDB" id="9794684at2"/>
<comment type="similarity">
    <text evidence="7">Belongs to the binding-protein-dependent transport system permease family.</text>
</comment>
<dbReference type="SUPFAM" id="SSF161098">
    <property type="entry name" value="MetI-like"/>
    <property type="match status" value="1"/>
</dbReference>
<feature type="transmembrane region" description="Helical" evidence="7">
    <location>
        <begin position="221"/>
        <end position="243"/>
    </location>
</feature>
<keyword evidence="3" id="KW-1003">Cell membrane</keyword>
<evidence type="ECO:0000256" key="1">
    <source>
        <dbReference type="ARBA" id="ARBA00004651"/>
    </source>
</evidence>
<dbReference type="CDD" id="cd06261">
    <property type="entry name" value="TM_PBP2"/>
    <property type="match status" value="1"/>
</dbReference>
<comment type="subcellular location">
    <subcellularLocation>
        <location evidence="1 7">Cell membrane</location>
        <topology evidence="1 7">Multi-pass membrane protein</topology>
    </subcellularLocation>
</comment>
<dbReference type="PANTHER" id="PTHR43744:SF12">
    <property type="entry name" value="ABC TRANSPORTER PERMEASE PROTEIN MG189-RELATED"/>
    <property type="match status" value="1"/>
</dbReference>
<evidence type="ECO:0000313" key="9">
    <source>
        <dbReference type="Proteomes" id="UP000198226"/>
    </source>
</evidence>
<dbReference type="PANTHER" id="PTHR43744">
    <property type="entry name" value="ABC TRANSPORTER PERMEASE PROTEIN MG189-RELATED-RELATED"/>
    <property type="match status" value="1"/>
</dbReference>
<evidence type="ECO:0000256" key="7">
    <source>
        <dbReference type="RuleBase" id="RU363032"/>
    </source>
</evidence>
<feature type="transmembrane region" description="Helical" evidence="7">
    <location>
        <begin position="280"/>
        <end position="301"/>
    </location>
</feature>
<keyword evidence="4 7" id="KW-0812">Transmembrane</keyword>
<dbReference type="PROSITE" id="PS50928">
    <property type="entry name" value="ABC_TM1"/>
    <property type="match status" value="1"/>
</dbReference>
<evidence type="ECO:0000256" key="6">
    <source>
        <dbReference type="ARBA" id="ARBA00023136"/>
    </source>
</evidence>
<name>A0A125Q243_9ACTN</name>
<keyword evidence="5 7" id="KW-1133">Transmembrane helix</keyword>
<dbReference type="GO" id="GO:0055085">
    <property type="term" value="P:transmembrane transport"/>
    <property type="evidence" value="ECO:0007669"/>
    <property type="project" value="InterPro"/>
</dbReference>
<dbReference type="GO" id="GO:0005886">
    <property type="term" value="C:plasma membrane"/>
    <property type="evidence" value="ECO:0007669"/>
    <property type="project" value="UniProtKB-SubCell"/>
</dbReference>
<dbReference type="EMBL" id="LT607752">
    <property type="protein sequence ID" value="SCG58769.1"/>
    <property type="molecule type" value="Genomic_DNA"/>
</dbReference>
<dbReference type="InterPro" id="IPR035906">
    <property type="entry name" value="MetI-like_sf"/>
</dbReference>
<evidence type="ECO:0000256" key="4">
    <source>
        <dbReference type="ARBA" id="ARBA00022692"/>
    </source>
</evidence>
<reference evidence="9" key="1">
    <citation type="submission" date="2016-06" db="EMBL/GenBank/DDBJ databases">
        <authorList>
            <person name="Varghese N."/>
            <person name="Submissions Spin"/>
        </authorList>
    </citation>
    <scope>NUCLEOTIDE SEQUENCE [LARGE SCALE GENOMIC DNA]</scope>
    <source>
        <strain evidence="9">DSM 44983</strain>
    </source>
</reference>
<keyword evidence="6 7" id="KW-0472">Membrane</keyword>
<keyword evidence="2 7" id="KW-0813">Transport</keyword>
<evidence type="ECO:0000313" key="8">
    <source>
        <dbReference type="EMBL" id="SCG58769.1"/>
    </source>
</evidence>
<evidence type="ECO:0000256" key="3">
    <source>
        <dbReference type="ARBA" id="ARBA00022475"/>
    </source>
</evidence>
<dbReference type="Gene3D" id="1.10.3720.10">
    <property type="entry name" value="MetI-like"/>
    <property type="match status" value="1"/>
</dbReference>
<sequence>MSDPSEVVDDTSPAGTEPVDELPGGELPGDKRPGGARPRRRRPRRRYSVTASVAAAVAVLLWLYPFWLSLQTSLKSDAEIRESPFSPAVPPTLDAYVRAWTTLDMPTLLGNSLVLAVGGALINVVVTFPIAFFIARRLIPFADALFVFLLVGLMVPQQMVVLPLYRIAESLGLTGSLAGLVLIHGVYGIPFSLLIFRGFFAGIPRALDDSARLDGCSDSGVLLRILAPLSGPALATVFVLQFINIWNEFLFAVVLLNNSDSWPVTVGVLPVQLSQYFVSWNLPAAALLIAQLPTLVLYVVAQRWVVRGMTAGAMSG</sequence>
<dbReference type="RefSeq" id="WP_067302038.1">
    <property type="nucleotide sequence ID" value="NZ_LRMV01000007.1"/>
</dbReference>
<proteinExistence type="inferred from homology"/>
<dbReference type="AlphaFoldDB" id="A0A125Q243"/>
<feature type="transmembrane region" description="Helical" evidence="7">
    <location>
        <begin position="47"/>
        <end position="67"/>
    </location>
</feature>
<gene>
    <name evidence="8" type="ORF">GA0070623_2643</name>
</gene>
<dbReference type="Pfam" id="PF00528">
    <property type="entry name" value="BPD_transp_1"/>
    <property type="match status" value="1"/>
</dbReference>
<accession>A0A125Q243</accession>
<organism evidence="8 9">
    <name type="scientific">Micromonospora rifamycinica</name>
    <dbReference type="NCBI Taxonomy" id="291594"/>
    <lineage>
        <taxon>Bacteria</taxon>
        <taxon>Bacillati</taxon>
        <taxon>Actinomycetota</taxon>
        <taxon>Actinomycetes</taxon>
        <taxon>Micromonosporales</taxon>
        <taxon>Micromonosporaceae</taxon>
        <taxon>Micromonospora</taxon>
    </lineage>
</organism>